<dbReference type="InterPro" id="IPR031009">
    <property type="entry name" value="Tcm_partner"/>
</dbReference>
<dbReference type="AlphaFoldDB" id="Q1GRB9"/>
<dbReference type="OrthoDB" id="275124at2"/>
<evidence type="ECO:0000313" key="2">
    <source>
        <dbReference type="Proteomes" id="UP000006578"/>
    </source>
</evidence>
<organism evidence="1 2">
    <name type="scientific">Sphingopyxis alaskensis (strain DSM 13593 / LMG 18877 / RB2256)</name>
    <name type="common">Sphingomonas alaskensis</name>
    <dbReference type="NCBI Taxonomy" id="317655"/>
    <lineage>
        <taxon>Bacteria</taxon>
        <taxon>Pseudomonadati</taxon>
        <taxon>Pseudomonadota</taxon>
        <taxon>Alphaproteobacteria</taxon>
        <taxon>Sphingomonadales</taxon>
        <taxon>Sphingomonadaceae</taxon>
        <taxon>Sphingopyxis</taxon>
    </lineage>
</organism>
<dbReference type="eggNOG" id="COG4422">
    <property type="taxonomic scope" value="Bacteria"/>
</dbReference>
<dbReference type="EMBL" id="CP000356">
    <property type="protein sequence ID" value="ABF53803.1"/>
    <property type="molecule type" value="Genomic_DNA"/>
</dbReference>
<dbReference type="KEGG" id="sal:Sala_2094"/>
<evidence type="ECO:0008006" key="3">
    <source>
        <dbReference type="Google" id="ProtNLM"/>
    </source>
</evidence>
<accession>Q1GRB9</accession>
<dbReference type="STRING" id="317655.Sala_2094"/>
<proteinExistence type="predicted"/>
<keyword evidence="2" id="KW-1185">Reference proteome</keyword>
<name>Q1GRB9_SPHAL</name>
<dbReference type="Proteomes" id="UP000006578">
    <property type="component" value="Chromosome"/>
</dbReference>
<protein>
    <recommendedName>
        <fullName evidence="3">Three-Cys-motif partner protein TcmP</fullName>
    </recommendedName>
</protein>
<dbReference type="NCBIfam" id="TIGR04474">
    <property type="entry name" value="tcm_partner"/>
    <property type="match status" value="1"/>
</dbReference>
<evidence type="ECO:0000313" key="1">
    <source>
        <dbReference type="EMBL" id="ABF53803.1"/>
    </source>
</evidence>
<reference evidence="1 2" key="1">
    <citation type="journal article" date="2009" name="Proc. Natl. Acad. Sci. U.S.A.">
        <title>The genomic basis of trophic strategy in marine bacteria.</title>
        <authorList>
            <person name="Lauro F.M."/>
            <person name="McDougald D."/>
            <person name="Thomas T."/>
            <person name="Williams T.J."/>
            <person name="Egan S."/>
            <person name="Rice S."/>
            <person name="DeMaere M.Z."/>
            <person name="Ting L."/>
            <person name="Ertan H."/>
            <person name="Johnson J."/>
            <person name="Ferriera S."/>
            <person name="Lapidus A."/>
            <person name="Anderson I."/>
            <person name="Kyrpides N."/>
            <person name="Munk A.C."/>
            <person name="Detter C."/>
            <person name="Han C.S."/>
            <person name="Brown M.V."/>
            <person name="Robb F.T."/>
            <person name="Kjelleberg S."/>
            <person name="Cavicchioli R."/>
        </authorList>
    </citation>
    <scope>NUCLEOTIDE SEQUENCE [LARGE SCALE GENOMIC DNA]</scope>
    <source>
        <strain evidence="2">DSM 13593 / LMG 18877 / RB2256</strain>
    </source>
</reference>
<dbReference type="RefSeq" id="WP_011542379.1">
    <property type="nucleotide sequence ID" value="NC_008048.1"/>
</dbReference>
<gene>
    <name evidence="1" type="ordered locus">Sala_2094</name>
</gene>
<dbReference type="HOGENOM" id="CLU_721351_0_0_5"/>
<sequence>MAIDSAHYIGREQALVKHTFLDRYLPSLIGKVCSRYDEFVYVDGFAGPWQSAAGESFDDTSFGIALTHMTAQRLLYLSKGRNIRMRAFLVEKDPSSFAQLERAIARFPKIEIIPLNGLMEAHAARIASCIPQSAFSFTLIDPKGFPDIGAMLPLLKREHAEALVNFMFDFANRFAGTDLIPALEDWLSALGSVGWRQEVEGLSGSERERKLERLAAEALQITGAYSFSPVITVDKVLHNRPLYKLIFLSRHAEGLKVFRDSEAKALDTQATARSASKAKKRAESSPIGDLFADGEDAVPNDRSSQVIRQSRQDAIRALGAQIMTAGSSGMVWGNLWPPILEDFSVTRSWLGHQVNDMRKAGRILAPGWPSERKQIPEDSQRLILAQAVSPT</sequence>